<sequence length="133" mass="15817">MRKALLGISLVLILTGCGDREKVMTYSKTDNTQHQHEVEKLFEKDSDIEQVNIVVIENEIFVAMQLKPLKKWNRQKIEDRWQKKLEKQYEGSTVNVSADFKMFWESSKLMEEKNQKKMMEELKHLKKLAKEET</sequence>
<reference evidence="1 2" key="1">
    <citation type="submission" date="2020-08" db="EMBL/GenBank/DDBJ databases">
        <title>A Genomic Blueprint of the Chicken Gut Microbiome.</title>
        <authorList>
            <person name="Gilroy R."/>
            <person name="Ravi A."/>
            <person name="Getino M."/>
            <person name="Pursley I."/>
            <person name="Horton D.L."/>
            <person name="Alikhan N.-F."/>
            <person name="Baker D."/>
            <person name="Gharbi K."/>
            <person name="Hall N."/>
            <person name="Watson M."/>
            <person name="Adriaenssens E.M."/>
            <person name="Foster-Nyarko E."/>
            <person name="Jarju S."/>
            <person name="Secka A."/>
            <person name="Antonio M."/>
            <person name="Oren A."/>
            <person name="Chaudhuri R."/>
            <person name="La Ragione R.M."/>
            <person name="Hildebrand F."/>
            <person name="Pallen M.J."/>
        </authorList>
    </citation>
    <scope>NUCLEOTIDE SEQUENCE [LARGE SCALE GENOMIC DNA]</scope>
    <source>
        <strain evidence="1 2">A46</strain>
    </source>
</reference>
<comment type="caution">
    <text evidence="1">The sequence shown here is derived from an EMBL/GenBank/DDBJ whole genome shotgun (WGS) entry which is preliminary data.</text>
</comment>
<accession>A0ABR8XUM7</accession>
<dbReference type="Proteomes" id="UP000619101">
    <property type="component" value="Unassembled WGS sequence"/>
</dbReference>
<keyword evidence="1" id="KW-0449">Lipoprotein</keyword>
<dbReference type="PROSITE" id="PS51257">
    <property type="entry name" value="PROKAR_LIPOPROTEIN"/>
    <property type="match status" value="1"/>
</dbReference>
<name>A0ABR8XUM7_9BACL</name>
<evidence type="ECO:0000313" key="2">
    <source>
        <dbReference type="Proteomes" id="UP000619101"/>
    </source>
</evidence>
<organism evidence="1 2">
    <name type="scientific">Solibacillus faecavium</name>
    <dbReference type="NCBI Taxonomy" id="2762221"/>
    <lineage>
        <taxon>Bacteria</taxon>
        <taxon>Bacillati</taxon>
        <taxon>Bacillota</taxon>
        <taxon>Bacilli</taxon>
        <taxon>Bacillales</taxon>
        <taxon>Caryophanaceae</taxon>
        <taxon>Solibacillus</taxon>
    </lineage>
</organism>
<protein>
    <submittedName>
        <fullName evidence="1">YhcN/YlaJ family sporulation lipoprotein</fullName>
    </submittedName>
</protein>
<proteinExistence type="predicted"/>
<gene>
    <name evidence="1" type="ORF">H9635_02770</name>
</gene>
<dbReference type="EMBL" id="JACSPZ010000001">
    <property type="protein sequence ID" value="MBD8035647.1"/>
    <property type="molecule type" value="Genomic_DNA"/>
</dbReference>
<dbReference type="RefSeq" id="WP_191698611.1">
    <property type="nucleotide sequence ID" value="NZ_JACSPZ010000001.1"/>
</dbReference>
<evidence type="ECO:0000313" key="1">
    <source>
        <dbReference type="EMBL" id="MBD8035647.1"/>
    </source>
</evidence>
<keyword evidence="2" id="KW-1185">Reference proteome</keyword>